<proteinExistence type="predicted"/>
<feature type="chain" id="PRO_5022105467" evidence="3">
    <location>
        <begin position="21"/>
        <end position="831"/>
    </location>
</feature>
<feature type="signal peptide" evidence="3">
    <location>
        <begin position="1"/>
        <end position="20"/>
    </location>
</feature>
<feature type="repeat" description="WD" evidence="1">
    <location>
        <begin position="623"/>
        <end position="655"/>
    </location>
</feature>
<sequence length="831" mass="85703" precursor="true">MPRAVAFAVLVALAALPAAGQPPPAAVPNPPRLLTPGDDARHPRAARSAAPTPAGPQRFDRNGDPLPAGALVRFGSVRLRHGSALTGLGFFPDAKHLLSTSATEDGFRVWDAATGKEVARLAAPFAAAAVAPDRSVLFTFDGRVRVWEPFAGGRVRDLAPGTLPGEGASAIAVHPEGKLFAAAVPNGIVLIDLASGDRAGELRVPGDQPPLRVGFSPDGRWLAAAGPRTGVWLWNLATRRRVRTYPASQNDVVDFAFSPDGTRLAIAGTPPVLYPTDSEEPVEGFHAPEVAAQVVRFAADGKSILTVQEDGSLSRLDAATGQEKDAWAAPAGVTAQAPLTVAPGGVWVAAMDDTGGIRVWNPRDGSGPGVERLPPMSDPGFSADGKLASALAADGRVMTFDPATGKAGESFATEFVDEGGVFWDARSGLAAGLGKVGDVTELHVRDVMKRKLVATVPLPAGESPFVAFPPTDATRFGVFGGTVTGVYSTQTGAQLRSLAVGPAEGRSVGAVSADGRLVAVSANPVAVYEVATGRKRFEIPGPADPQELTFSPDGRWLAVVDAVEVTLFDLRTGTPGRRLSLGVGEATFGCAAFTPDGARVATGSSGGVITLWDVTTGDALVSFDRHEGMVTGLRFSADGTRLLSSSVDGTALVWDATARPAPAAAVAGAVEAYELLATPDAAAAHRGIAYLLRTPDAAVKLLGERIPVPTAVPAERVARLVADLGHAEFPTRQAAARELGEIGAEAGPALRAVAAAPPSAEVRRLAGDLLTRLAAPPTRPDDLRAIRAAEVLETIGTPAARAVLTRWAAGPAHHRLTTEAAAALARLSPRR</sequence>
<dbReference type="InterPro" id="IPR002372">
    <property type="entry name" value="PQQ_rpt_dom"/>
</dbReference>
<dbReference type="PROSITE" id="PS50082">
    <property type="entry name" value="WD_REPEATS_2"/>
    <property type="match status" value="3"/>
</dbReference>
<dbReference type="Proteomes" id="UP000319576">
    <property type="component" value="Chromosome"/>
</dbReference>
<keyword evidence="3" id="KW-0732">Signal</keyword>
<dbReference type="InterPro" id="IPR001680">
    <property type="entry name" value="WD40_rpt"/>
</dbReference>
<feature type="region of interest" description="Disordered" evidence="2">
    <location>
        <begin position="20"/>
        <end position="65"/>
    </location>
</feature>
<dbReference type="AlphaFoldDB" id="A0A517XVK6"/>
<accession>A0A517XVK6</accession>
<evidence type="ECO:0000259" key="4">
    <source>
        <dbReference type="Pfam" id="PF13360"/>
    </source>
</evidence>
<dbReference type="InterPro" id="IPR015943">
    <property type="entry name" value="WD40/YVTN_repeat-like_dom_sf"/>
</dbReference>
<dbReference type="SUPFAM" id="SSF50998">
    <property type="entry name" value="Quinoprotein alcohol dehydrogenase-like"/>
    <property type="match status" value="1"/>
</dbReference>
<dbReference type="OrthoDB" id="500858at2"/>
<dbReference type="InterPro" id="IPR011044">
    <property type="entry name" value="Quino_amine_DH_bsu"/>
</dbReference>
<dbReference type="Pfam" id="PF13360">
    <property type="entry name" value="PQQ_2"/>
    <property type="match status" value="1"/>
</dbReference>
<evidence type="ECO:0000313" key="5">
    <source>
        <dbReference type="EMBL" id="QDU21543.1"/>
    </source>
</evidence>
<feature type="repeat" description="WD" evidence="1">
    <location>
        <begin position="78"/>
        <end position="120"/>
    </location>
</feature>
<evidence type="ECO:0000256" key="2">
    <source>
        <dbReference type="SAM" id="MobiDB-lite"/>
    </source>
</evidence>
<keyword evidence="1" id="KW-0853">WD repeat</keyword>
<dbReference type="RefSeq" id="WP_145240577.1">
    <property type="nucleotide sequence ID" value="NZ_CP036273.1"/>
</dbReference>
<reference evidence="5 6" key="1">
    <citation type="submission" date="2019-02" db="EMBL/GenBank/DDBJ databases">
        <title>Deep-cultivation of Planctomycetes and their phenomic and genomic characterization uncovers novel biology.</title>
        <authorList>
            <person name="Wiegand S."/>
            <person name="Jogler M."/>
            <person name="Boedeker C."/>
            <person name="Pinto D."/>
            <person name="Vollmers J."/>
            <person name="Rivas-Marin E."/>
            <person name="Kohn T."/>
            <person name="Peeters S.H."/>
            <person name="Heuer A."/>
            <person name="Rast P."/>
            <person name="Oberbeckmann S."/>
            <person name="Bunk B."/>
            <person name="Jeske O."/>
            <person name="Meyerdierks A."/>
            <person name="Storesund J.E."/>
            <person name="Kallscheuer N."/>
            <person name="Luecker S."/>
            <person name="Lage O.M."/>
            <person name="Pohl T."/>
            <person name="Merkel B.J."/>
            <person name="Hornburger P."/>
            <person name="Mueller R.-W."/>
            <person name="Bruemmer F."/>
            <person name="Labrenz M."/>
            <person name="Spormann A.M."/>
            <person name="Op den Camp H."/>
            <person name="Overmann J."/>
            <person name="Amann R."/>
            <person name="Jetten M.S.M."/>
            <person name="Mascher T."/>
            <person name="Medema M.H."/>
            <person name="Devos D.P."/>
            <person name="Kaster A.-K."/>
            <person name="Ovreas L."/>
            <person name="Rohde M."/>
            <person name="Galperin M.Y."/>
            <person name="Jogler C."/>
        </authorList>
    </citation>
    <scope>NUCLEOTIDE SEQUENCE [LARGE SCALE GENOMIC DNA]</scope>
    <source>
        <strain evidence="5 6">ETA_A1</strain>
    </source>
</reference>
<dbReference type="PROSITE" id="PS50294">
    <property type="entry name" value="WD_REPEATS_REGION"/>
    <property type="match status" value="1"/>
</dbReference>
<evidence type="ECO:0000256" key="1">
    <source>
        <dbReference type="PROSITE-ProRule" id="PRU00221"/>
    </source>
</evidence>
<dbReference type="PANTHER" id="PTHR19879">
    <property type="entry name" value="TRANSCRIPTION INITIATION FACTOR TFIID"/>
    <property type="match status" value="1"/>
</dbReference>
<dbReference type="EMBL" id="CP036273">
    <property type="protein sequence ID" value="QDU21543.1"/>
    <property type="molecule type" value="Genomic_DNA"/>
</dbReference>
<dbReference type="KEGG" id="uli:ETAA1_35100"/>
<protein>
    <submittedName>
        <fullName evidence="5">WD domain, G-beta repeat</fullName>
    </submittedName>
</protein>
<dbReference type="Pfam" id="PF00400">
    <property type="entry name" value="WD40"/>
    <property type="match status" value="2"/>
</dbReference>
<dbReference type="SUPFAM" id="SSF50969">
    <property type="entry name" value="YVTN repeat-like/Quinoprotein amine dehydrogenase"/>
    <property type="match status" value="1"/>
</dbReference>
<keyword evidence="6" id="KW-1185">Reference proteome</keyword>
<organism evidence="5 6">
    <name type="scientific">Urbifossiella limnaea</name>
    <dbReference type="NCBI Taxonomy" id="2528023"/>
    <lineage>
        <taxon>Bacteria</taxon>
        <taxon>Pseudomonadati</taxon>
        <taxon>Planctomycetota</taxon>
        <taxon>Planctomycetia</taxon>
        <taxon>Gemmatales</taxon>
        <taxon>Gemmataceae</taxon>
        <taxon>Urbifossiella</taxon>
    </lineage>
</organism>
<dbReference type="PANTHER" id="PTHR19879:SF9">
    <property type="entry name" value="TRANSCRIPTION INITIATION FACTOR TFIID SUBUNIT 5"/>
    <property type="match status" value="1"/>
</dbReference>
<gene>
    <name evidence="5" type="ORF">ETAA1_35100</name>
</gene>
<feature type="repeat" description="WD" evidence="1">
    <location>
        <begin position="592"/>
        <end position="622"/>
    </location>
</feature>
<feature type="compositionally biased region" description="Pro residues" evidence="2">
    <location>
        <begin position="20"/>
        <end position="33"/>
    </location>
</feature>
<name>A0A517XVK6_9BACT</name>
<dbReference type="InterPro" id="IPR011047">
    <property type="entry name" value="Quinoprotein_ADH-like_sf"/>
</dbReference>
<feature type="domain" description="Pyrrolo-quinoline quinone repeat" evidence="4">
    <location>
        <begin position="290"/>
        <end position="407"/>
    </location>
</feature>
<dbReference type="SMART" id="SM00320">
    <property type="entry name" value="WD40"/>
    <property type="match status" value="9"/>
</dbReference>
<evidence type="ECO:0000256" key="3">
    <source>
        <dbReference type="SAM" id="SignalP"/>
    </source>
</evidence>
<evidence type="ECO:0000313" key="6">
    <source>
        <dbReference type="Proteomes" id="UP000319576"/>
    </source>
</evidence>
<dbReference type="Gene3D" id="2.130.10.10">
    <property type="entry name" value="YVTN repeat-like/Quinoprotein amine dehydrogenase"/>
    <property type="match status" value="3"/>
</dbReference>